<feature type="transmembrane region" description="Helical" evidence="8">
    <location>
        <begin position="79"/>
        <end position="97"/>
    </location>
</feature>
<evidence type="ECO:0000313" key="11">
    <source>
        <dbReference type="Proteomes" id="UP000094285"/>
    </source>
</evidence>
<feature type="transmembrane region" description="Helical" evidence="8">
    <location>
        <begin position="50"/>
        <end position="67"/>
    </location>
</feature>
<evidence type="ECO:0000256" key="2">
    <source>
        <dbReference type="ARBA" id="ARBA00006983"/>
    </source>
</evidence>
<keyword evidence="3" id="KW-0813">Transport</keyword>
<reference evidence="11" key="1">
    <citation type="submission" date="2016-05" db="EMBL/GenBank/DDBJ databases">
        <title>Comparative genomics of biotechnologically important yeasts.</title>
        <authorList>
            <consortium name="DOE Joint Genome Institute"/>
            <person name="Riley R."/>
            <person name="Haridas S."/>
            <person name="Wolfe K.H."/>
            <person name="Lopes M.R."/>
            <person name="Hittinger C.T."/>
            <person name="Goker M."/>
            <person name="Salamov A."/>
            <person name="Wisecaver J."/>
            <person name="Long T.M."/>
            <person name="Aerts A.L."/>
            <person name="Barry K."/>
            <person name="Choi C."/>
            <person name="Clum A."/>
            <person name="Coughlan A.Y."/>
            <person name="Deshpande S."/>
            <person name="Douglass A.P."/>
            <person name="Hanson S.J."/>
            <person name="Klenk H.-P."/>
            <person name="Labutti K."/>
            <person name="Lapidus A."/>
            <person name="Lindquist E."/>
            <person name="Lipzen A."/>
            <person name="Meier-Kolthoff J.P."/>
            <person name="Ohm R.A."/>
            <person name="Otillar R.P."/>
            <person name="Pangilinan J."/>
            <person name="Peng Y."/>
            <person name="Rokas A."/>
            <person name="Rosa C.A."/>
            <person name="Scheuner C."/>
            <person name="Sibirny A.A."/>
            <person name="Slot J.C."/>
            <person name="Stielow J.B."/>
            <person name="Sun H."/>
            <person name="Kurtzman C.P."/>
            <person name="Blackwell M."/>
            <person name="Grigoriev I.V."/>
            <person name="Jeffries T.W."/>
        </authorList>
    </citation>
    <scope>NUCLEOTIDE SEQUENCE [LARGE SCALE GENOMIC DNA]</scope>
    <source>
        <strain evidence="11">NRRL Y-17324</strain>
    </source>
</reference>
<dbReference type="OrthoDB" id="3900342at2759"/>
<keyword evidence="7 8" id="KW-0472">Membrane</keyword>
<dbReference type="AlphaFoldDB" id="A0A1E4SNN1"/>
<feature type="transmembrane region" description="Helical" evidence="8">
    <location>
        <begin position="272"/>
        <end position="293"/>
    </location>
</feature>
<feature type="transmembrane region" description="Helical" evidence="8">
    <location>
        <begin position="323"/>
        <end position="348"/>
    </location>
</feature>
<dbReference type="InterPro" id="IPR050524">
    <property type="entry name" value="APC_YAT"/>
</dbReference>
<feature type="domain" description="Amino acid permease/ SLC12A" evidence="9">
    <location>
        <begin position="50"/>
        <end position="494"/>
    </location>
</feature>
<keyword evidence="11" id="KW-1185">Reference proteome</keyword>
<evidence type="ECO:0000256" key="6">
    <source>
        <dbReference type="ARBA" id="ARBA00022989"/>
    </source>
</evidence>
<evidence type="ECO:0000256" key="8">
    <source>
        <dbReference type="SAM" id="Phobius"/>
    </source>
</evidence>
<feature type="transmembrane region" description="Helical" evidence="8">
    <location>
        <begin position="155"/>
        <end position="174"/>
    </location>
</feature>
<evidence type="ECO:0000313" key="10">
    <source>
        <dbReference type="EMBL" id="ODV80992.1"/>
    </source>
</evidence>
<dbReference type="RefSeq" id="XP_020066114.1">
    <property type="nucleotide sequence ID" value="XM_020209384.1"/>
</dbReference>
<feature type="transmembrane region" description="Helical" evidence="8">
    <location>
        <begin position="368"/>
        <end position="389"/>
    </location>
</feature>
<evidence type="ECO:0000256" key="3">
    <source>
        <dbReference type="ARBA" id="ARBA00022448"/>
    </source>
</evidence>
<dbReference type="GO" id="GO:0015171">
    <property type="term" value="F:amino acid transmembrane transporter activity"/>
    <property type="evidence" value="ECO:0007669"/>
    <property type="project" value="TreeGrafter"/>
</dbReference>
<protein>
    <recommendedName>
        <fullName evidence="9">Amino acid permease/ SLC12A domain-containing protein</fullName>
    </recommendedName>
</protein>
<gene>
    <name evidence="10" type="ORF">CANTADRAFT_46796</name>
</gene>
<dbReference type="Gene3D" id="1.20.1740.10">
    <property type="entry name" value="Amino acid/polyamine transporter I"/>
    <property type="match status" value="1"/>
</dbReference>
<name>A0A1E4SNN1_9ASCO</name>
<dbReference type="STRING" id="984487.A0A1E4SNN1"/>
<evidence type="ECO:0000256" key="7">
    <source>
        <dbReference type="ARBA" id="ARBA00023136"/>
    </source>
</evidence>
<organism evidence="10 11">
    <name type="scientific">Suhomyces tanzawaensis NRRL Y-17324</name>
    <dbReference type="NCBI Taxonomy" id="984487"/>
    <lineage>
        <taxon>Eukaryota</taxon>
        <taxon>Fungi</taxon>
        <taxon>Dikarya</taxon>
        <taxon>Ascomycota</taxon>
        <taxon>Saccharomycotina</taxon>
        <taxon>Pichiomycetes</taxon>
        <taxon>Debaryomycetaceae</taxon>
        <taxon>Suhomyces</taxon>
    </lineage>
</organism>
<feature type="transmembrane region" description="Helical" evidence="8">
    <location>
        <begin position="228"/>
        <end position="251"/>
    </location>
</feature>
<feature type="transmembrane region" description="Helical" evidence="8">
    <location>
        <begin position="472"/>
        <end position="491"/>
    </location>
</feature>
<dbReference type="PIRSF" id="PIRSF006060">
    <property type="entry name" value="AA_transporter"/>
    <property type="match status" value="1"/>
</dbReference>
<dbReference type="Pfam" id="PF00324">
    <property type="entry name" value="AA_permease"/>
    <property type="match status" value="1"/>
</dbReference>
<evidence type="ECO:0000259" key="9">
    <source>
        <dbReference type="Pfam" id="PF00324"/>
    </source>
</evidence>
<dbReference type="GeneID" id="30983520"/>
<feature type="transmembrane region" description="Helical" evidence="8">
    <location>
        <begin position="439"/>
        <end position="460"/>
    </location>
</feature>
<dbReference type="InterPro" id="IPR004840">
    <property type="entry name" value="Amino_acid_permease_CS"/>
</dbReference>
<dbReference type="GO" id="GO:0016020">
    <property type="term" value="C:membrane"/>
    <property type="evidence" value="ECO:0007669"/>
    <property type="project" value="UniProtKB-SubCell"/>
</dbReference>
<evidence type="ECO:0000256" key="1">
    <source>
        <dbReference type="ARBA" id="ARBA00004141"/>
    </source>
</evidence>
<feature type="transmembrane region" description="Helical" evidence="8">
    <location>
        <begin position="186"/>
        <end position="208"/>
    </location>
</feature>
<dbReference type="PANTHER" id="PTHR43341">
    <property type="entry name" value="AMINO ACID PERMEASE"/>
    <property type="match status" value="1"/>
</dbReference>
<keyword evidence="6 8" id="KW-1133">Transmembrane helix</keyword>
<dbReference type="InterPro" id="IPR004841">
    <property type="entry name" value="AA-permease/SLC12A_dom"/>
</dbReference>
<evidence type="ECO:0000256" key="4">
    <source>
        <dbReference type="ARBA" id="ARBA00022692"/>
    </source>
</evidence>
<dbReference type="EMBL" id="KV453910">
    <property type="protein sequence ID" value="ODV80992.1"/>
    <property type="molecule type" value="Genomic_DNA"/>
</dbReference>
<keyword evidence="5" id="KW-0029">Amino-acid transport</keyword>
<dbReference type="PROSITE" id="PS00218">
    <property type="entry name" value="AMINO_ACID_PERMEASE_1"/>
    <property type="match status" value="1"/>
</dbReference>
<evidence type="ECO:0000256" key="5">
    <source>
        <dbReference type="ARBA" id="ARBA00022970"/>
    </source>
</evidence>
<dbReference type="PANTHER" id="PTHR43341:SF3">
    <property type="entry name" value="AMINO-ACID PERMEASE PB1C11.02-RELATED"/>
    <property type="match status" value="1"/>
</dbReference>
<comment type="similarity">
    <text evidence="2">Belongs to the amino acid-polyamine-organocation (APC) superfamily. YAT (TC 2.A.3.10) family.</text>
</comment>
<dbReference type="FunFam" id="1.20.1740.10:FF:000001">
    <property type="entry name" value="Amino acid permease"/>
    <property type="match status" value="1"/>
</dbReference>
<accession>A0A1E4SNN1</accession>
<feature type="transmembrane region" description="Helical" evidence="8">
    <location>
        <begin position="395"/>
        <end position="418"/>
    </location>
</feature>
<keyword evidence="4 8" id="KW-0812">Transmembrane</keyword>
<proteinExistence type="inferred from homology"/>
<sequence>MSEVSKPSYEKGEKDKAVLATDLERSDDDVSSNAVGQVEDLKRALNARQINMITIAGVIGTGLYLGTGRALSRGGPLSLLLGYSIIGVVVFFTMLSLGEMAVQYPVSGSFTTYARRFGSESLGFAILINYWFNDACSVASDLTALQLVMKYWTDFPFYVVSLIFWFFLLFLNVIDVRFYGEAEYWLAILKVVSIIIFFIISIICNAGVNPTNEYIGFKWWSYGDAPFVHGFRGFANVFVTASFAYGGVESITLTAAETKKPTIVIKQTIKNVFWRILIFYIFTAFFIGMNVPYDYPKLSSGDVVTSPFTIVFQMVGAKGAGSFMNAVIMTSVISAGNHALFAGARLAYNLGTQGYFPKIFTKVNRFKIPYVAVIFTWFCGGLCFGSSFIGAGTLWAWLQSIVGLSNLICWWVIGVTSIRFRRGLEHQGKTHELLFKNWTYPYGPWFVVIFGGFVILVQGWTSFSPWDTASFFQNYIELAVFPACFVFWWIVKKGKDKFVKFEDMDFETDRYHESEEELEEIRYMASLTGWAKTKHKFKTTFLQ</sequence>
<dbReference type="Proteomes" id="UP000094285">
    <property type="component" value="Unassembled WGS sequence"/>
</dbReference>
<comment type="subcellular location">
    <subcellularLocation>
        <location evidence="1">Membrane</location>
        <topology evidence="1">Multi-pass membrane protein</topology>
    </subcellularLocation>
</comment>